<evidence type="ECO:0000256" key="3">
    <source>
        <dbReference type="ARBA" id="ARBA00010763"/>
    </source>
</evidence>
<feature type="domain" description="MoaB/Mog" evidence="10">
    <location>
        <begin position="196"/>
        <end position="349"/>
    </location>
</feature>
<comment type="pathway">
    <text evidence="2 9">Cofactor biosynthesis; molybdopterin biosynthesis.</text>
</comment>
<evidence type="ECO:0000256" key="5">
    <source>
        <dbReference type="ARBA" id="ARBA00021108"/>
    </source>
</evidence>
<dbReference type="RefSeq" id="WP_256555158.1">
    <property type="nucleotide sequence ID" value="NZ_JANHOF010000002.1"/>
</dbReference>
<dbReference type="Pfam" id="PF03454">
    <property type="entry name" value="MoeA_C"/>
    <property type="match status" value="1"/>
</dbReference>
<name>A0ABV6JK28_9BACL</name>
<dbReference type="SUPFAM" id="SSF53218">
    <property type="entry name" value="Molybdenum cofactor biosynthesis proteins"/>
    <property type="match status" value="1"/>
</dbReference>
<dbReference type="InterPro" id="IPR001453">
    <property type="entry name" value="MoaB/Mog_dom"/>
</dbReference>
<comment type="catalytic activity">
    <reaction evidence="8">
        <text>adenylyl-molybdopterin + molybdate = Mo-molybdopterin + AMP + H(+)</text>
        <dbReference type="Rhea" id="RHEA:35047"/>
        <dbReference type="ChEBI" id="CHEBI:15378"/>
        <dbReference type="ChEBI" id="CHEBI:36264"/>
        <dbReference type="ChEBI" id="CHEBI:62727"/>
        <dbReference type="ChEBI" id="CHEBI:71302"/>
        <dbReference type="ChEBI" id="CHEBI:456215"/>
        <dbReference type="EC" id="2.10.1.1"/>
    </reaction>
</comment>
<evidence type="ECO:0000256" key="4">
    <source>
        <dbReference type="ARBA" id="ARBA00013269"/>
    </source>
</evidence>
<evidence type="ECO:0000259" key="10">
    <source>
        <dbReference type="SMART" id="SM00852"/>
    </source>
</evidence>
<dbReference type="InterPro" id="IPR036425">
    <property type="entry name" value="MoaB/Mog-like_dom_sf"/>
</dbReference>
<dbReference type="Pfam" id="PF00994">
    <property type="entry name" value="MoCF_biosynth"/>
    <property type="match status" value="1"/>
</dbReference>
<dbReference type="Gene3D" id="3.40.980.10">
    <property type="entry name" value="MoaB/Mog-like domain"/>
    <property type="match status" value="1"/>
</dbReference>
<dbReference type="NCBIfam" id="NF045515">
    <property type="entry name" value="Glp_gephyrin"/>
    <property type="match status" value="1"/>
</dbReference>
<dbReference type="InterPro" id="IPR005111">
    <property type="entry name" value="MoeA_C_domain_IV"/>
</dbReference>
<evidence type="ECO:0000313" key="11">
    <source>
        <dbReference type="EMBL" id="MFC0396273.1"/>
    </source>
</evidence>
<evidence type="ECO:0000313" key="12">
    <source>
        <dbReference type="Proteomes" id="UP001589818"/>
    </source>
</evidence>
<keyword evidence="12" id="KW-1185">Reference proteome</keyword>
<dbReference type="InterPro" id="IPR038987">
    <property type="entry name" value="MoeA-like"/>
</dbReference>
<dbReference type="NCBIfam" id="TIGR00177">
    <property type="entry name" value="molyb_syn"/>
    <property type="match status" value="1"/>
</dbReference>
<dbReference type="SMART" id="SM00852">
    <property type="entry name" value="MoCF_biosynth"/>
    <property type="match status" value="1"/>
</dbReference>
<comment type="cofactor">
    <cofactor evidence="9">
        <name>Mg(2+)</name>
        <dbReference type="ChEBI" id="CHEBI:18420"/>
    </cofactor>
</comment>
<dbReference type="EC" id="2.10.1.1" evidence="4 9"/>
<dbReference type="CDD" id="cd00887">
    <property type="entry name" value="MoeA"/>
    <property type="match status" value="1"/>
</dbReference>
<dbReference type="SUPFAM" id="SSF63867">
    <property type="entry name" value="MoeA C-terminal domain-like"/>
    <property type="match status" value="1"/>
</dbReference>
<keyword evidence="9" id="KW-0460">Magnesium</keyword>
<comment type="caution">
    <text evidence="11">The sequence shown here is derived from an EMBL/GenBank/DDBJ whole genome shotgun (WGS) entry which is preliminary data.</text>
</comment>
<sequence>MDDLQGASRFNRRAIKVDAAQRLVLEAALPGRVEMVPLGQACGRRLGEPLTVTCDWPPFARSGLDGYAVRSADTAQASPKEPARLRVVGTVAAGKLASATVQPGTAVRIMTGGAVPEGADAVVMLEQTAEALEAGLPAVLVKRAALPGQNIAQPGEEFRRGSVIAAPGTLLRPGHAALLGTFGYADVPVYARPRVAVLATGAELQPVEAPLAPGCIRDSNSAMVAALIEQCGGVPIQLGRLADEPEAVAAALEEAMLQADVVVTTGGVSVGDYDVMAAIIRRIREGRSETGVEADEEPANKLLFDKVSMRPGSPTSAALMNGKLLFALSGNPGACFVGFELFVRPALQRLQGSEPEASLPAQVTAKLAADFDKGSPHERFVRTRLYVHSGIIHADPLAFGKSSMMASIPDADGLIRIPAGSSGAESGALVEVVLLNNRIL</sequence>
<dbReference type="Gene3D" id="3.90.105.10">
    <property type="entry name" value="Molybdopterin biosynthesis moea protein, domain 2"/>
    <property type="match status" value="1"/>
</dbReference>
<dbReference type="InterPro" id="IPR005110">
    <property type="entry name" value="MoeA_linker/N"/>
</dbReference>
<gene>
    <name evidence="11" type="primary">glp</name>
    <name evidence="11" type="ORF">ACFFJ8_33455</name>
</gene>
<dbReference type="SUPFAM" id="SSF63882">
    <property type="entry name" value="MoeA N-terminal region -like"/>
    <property type="match status" value="1"/>
</dbReference>
<comment type="function">
    <text evidence="1 9">Catalyzes the insertion of molybdate into adenylated molybdopterin with the concomitant release of AMP.</text>
</comment>
<dbReference type="PANTHER" id="PTHR10192:SF5">
    <property type="entry name" value="GEPHYRIN"/>
    <property type="match status" value="1"/>
</dbReference>
<evidence type="ECO:0000256" key="2">
    <source>
        <dbReference type="ARBA" id="ARBA00005046"/>
    </source>
</evidence>
<dbReference type="PANTHER" id="PTHR10192">
    <property type="entry name" value="MOLYBDOPTERIN BIOSYNTHESIS PROTEIN"/>
    <property type="match status" value="1"/>
</dbReference>
<evidence type="ECO:0000256" key="7">
    <source>
        <dbReference type="ARBA" id="ARBA00023150"/>
    </source>
</evidence>
<evidence type="ECO:0000256" key="8">
    <source>
        <dbReference type="ARBA" id="ARBA00047317"/>
    </source>
</evidence>
<dbReference type="InterPro" id="IPR036688">
    <property type="entry name" value="MoeA_C_domain_IV_sf"/>
</dbReference>
<dbReference type="InterPro" id="IPR036135">
    <property type="entry name" value="MoeA_linker/N_sf"/>
</dbReference>
<dbReference type="Proteomes" id="UP001589818">
    <property type="component" value="Unassembled WGS sequence"/>
</dbReference>
<dbReference type="Gene3D" id="2.40.340.10">
    <property type="entry name" value="MoeA, C-terminal, domain IV"/>
    <property type="match status" value="1"/>
</dbReference>
<protein>
    <recommendedName>
        <fullName evidence="5 9">Molybdopterin molybdenumtransferase</fullName>
        <ecNumber evidence="4 9">2.10.1.1</ecNumber>
    </recommendedName>
</protein>
<reference evidence="11 12" key="1">
    <citation type="submission" date="2024-09" db="EMBL/GenBank/DDBJ databases">
        <authorList>
            <person name="Sun Q."/>
            <person name="Mori K."/>
        </authorList>
    </citation>
    <scope>NUCLEOTIDE SEQUENCE [LARGE SCALE GENOMIC DNA]</scope>
    <source>
        <strain evidence="11 12">CCM 4839</strain>
    </source>
</reference>
<keyword evidence="7 9" id="KW-0501">Molybdenum cofactor biosynthesis</keyword>
<evidence type="ECO:0000256" key="9">
    <source>
        <dbReference type="RuleBase" id="RU365090"/>
    </source>
</evidence>
<proteinExistence type="inferred from homology"/>
<organism evidence="11 12">
    <name type="scientific">Paenibacillus mendelii</name>
    <dbReference type="NCBI Taxonomy" id="206163"/>
    <lineage>
        <taxon>Bacteria</taxon>
        <taxon>Bacillati</taxon>
        <taxon>Bacillota</taxon>
        <taxon>Bacilli</taxon>
        <taxon>Bacillales</taxon>
        <taxon>Paenibacillaceae</taxon>
        <taxon>Paenibacillus</taxon>
    </lineage>
</organism>
<accession>A0ABV6JK28</accession>
<dbReference type="Pfam" id="PF03453">
    <property type="entry name" value="MoeA_N"/>
    <property type="match status" value="1"/>
</dbReference>
<comment type="similarity">
    <text evidence="3 9">Belongs to the MoeA family.</text>
</comment>
<keyword evidence="9" id="KW-0808">Transferase</keyword>
<evidence type="ECO:0000256" key="1">
    <source>
        <dbReference type="ARBA" id="ARBA00002901"/>
    </source>
</evidence>
<keyword evidence="9" id="KW-0479">Metal-binding</keyword>
<dbReference type="Gene3D" id="2.170.190.11">
    <property type="entry name" value="Molybdopterin biosynthesis moea protein, domain 3"/>
    <property type="match status" value="1"/>
</dbReference>
<keyword evidence="6 9" id="KW-0500">Molybdenum</keyword>
<dbReference type="EMBL" id="JBHLVF010000047">
    <property type="protein sequence ID" value="MFC0396273.1"/>
    <property type="molecule type" value="Genomic_DNA"/>
</dbReference>
<evidence type="ECO:0000256" key="6">
    <source>
        <dbReference type="ARBA" id="ARBA00022505"/>
    </source>
</evidence>